<evidence type="ECO:0000313" key="2">
    <source>
        <dbReference type="EMBL" id="MCI39096.1"/>
    </source>
</evidence>
<feature type="transmembrane region" description="Helical" evidence="1">
    <location>
        <begin position="60"/>
        <end position="76"/>
    </location>
</feature>
<sequence length="77" mass="8461">MQGSDKVVVDDVREVGQAIGIKFKGDNENMFSALARTGKVKQTASGQTQGGGVRRGRRSVSWWGMMTGIYMMFLVVF</sequence>
<evidence type="ECO:0000313" key="3">
    <source>
        <dbReference type="Proteomes" id="UP000265520"/>
    </source>
</evidence>
<keyword evidence="3" id="KW-1185">Reference proteome</keyword>
<dbReference type="EMBL" id="LXQA010263515">
    <property type="protein sequence ID" value="MCI39096.1"/>
    <property type="molecule type" value="Genomic_DNA"/>
</dbReference>
<comment type="caution">
    <text evidence="2">The sequence shown here is derived from an EMBL/GenBank/DDBJ whole genome shotgun (WGS) entry which is preliminary data.</text>
</comment>
<proteinExistence type="predicted"/>
<organism evidence="2 3">
    <name type="scientific">Trifolium medium</name>
    <dbReference type="NCBI Taxonomy" id="97028"/>
    <lineage>
        <taxon>Eukaryota</taxon>
        <taxon>Viridiplantae</taxon>
        <taxon>Streptophyta</taxon>
        <taxon>Embryophyta</taxon>
        <taxon>Tracheophyta</taxon>
        <taxon>Spermatophyta</taxon>
        <taxon>Magnoliopsida</taxon>
        <taxon>eudicotyledons</taxon>
        <taxon>Gunneridae</taxon>
        <taxon>Pentapetalae</taxon>
        <taxon>rosids</taxon>
        <taxon>fabids</taxon>
        <taxon>Fabales</taxon>
        <taxon>Fabaceae</taxon>
        <taxon>Papilionoideae</taxon>
        <taxon>50 kb inversion clade</taxon>
        <taxon>NPAAA clade</taxon>
        <taxon>Hologalegina</taxon>
        <taxon>IRL clade</taxon>
        <taxon>Trifolieae</taxon>
        <taxon>Trifolium</taxon>
    </lineage>
</organism>
<reference evidence="2 3" key="1">
    <citation type="journal article" date="2018" name="Front. Plant Sci.">
        <title>Red Clover (Trifolium pratense) and Zigzag Clover (T. medium) - A Picture of Genomic Similarities and Differences.</title>
        <authorList>
            <person name="Dluhosova J."/>
            <person name="Istvanek J."/>
            <person name="Nedelnik J."/>
            <person name="Repkova J."/>
        </authorList>
    </citation>
    <scope>NUCLEOTIDE SEQUENCE [LARGE SCALE GENOMIC DNA]</scope>
    <source>
        <strain evidence="3">cv. 10/8</strain>
        <tissue evidence="2">Leaf</tissue>
    </source>
</reference>
<keyword evidence="1" id="KW-0812">Transmembrane</keyword>
<accession>A0A392RU44</accession>
<dbReference type="AlphaFoldDB" id="A0A392RU44"/>
<keyword evidence="1" id="KW-1133">Transmembrane helix</keyword>
<name>A0A392RU44_9FABA</name>
<dbReference type="Proteomes" id="UP000265520">
    <property type="component" value="Unassembled WGS sequence"/>
</dbReference>
<keyword evidence="1" id="KW-0472">Membrane</keyword>
<evidence type="ECO:0000256" key="1">
    <source>
        <dbReference type="SAM" id="Phobius"/>
    </source>
</evidence>
<protein>
    <submittedName>
        <fullName evidence="2">Uncharacterized protein</fullName>
    </submittedName>
</protein>